<evidence type="ECO:0000313" key="1">
    <source>
        <dbReference type="EMBL" id="KPJ49603.1"/>
    </source>
</evidence>
<organism evidence="1 2">
    <name type="scientific">candidate division TA06 bacterium DG_26</name>
    <dbReference type="NCBI Taxonomy" id="1703771"/>
    <lineage>
        <taxon>Bacteria</taxon>
        <taxon>Bacteria division TA06</taxon>
    </lineage>
</organism>
<dbReference type="EMBL" id="LIZT01000051">
    <property type="protein sequence ID" value="KPJ49603.1"/>
    <property type="molecule type" value="Genomic_DNA"/>
</dbReference>
<sequence>MRALVPIIVAFSILFTGFPSQVEARLGGSGGAFLSMGGGARPLALSGAYVAFAEGIDAIYWNPAGIARVDKSSLVFSHALLYADMSHENFAFVQPLTDGAFGISALALISGDIEITDYENQEGTGEFYSANDYAVGFSYARMMTKKFTAGFTMKVINQNIAKVSATGVAFDLGATYNTEFHNLRFGFAAQNFGVDMSYGGEDLEIKVGIGGDSLNVEEDILATYKSEPYTLPLTFQLGAAVDLYNSAQHRFTVEGDLVHPNDQEETYAVGAEYSYREMLFLRAGHTQKNSRGFSGGVGLKVMNFQVDFSFEQHSELTDIKRISLGFNY</sequence>
<dbReference type="Proteomes" id="UP000051124">
    <property type="component" value="Unassembled WGS sequence"/>
</dbReference>
<dbReference type="SUPFAM" id="SSF56935">
    <property type="entry name" value="Porins"/>
    <property type="match status" value="1"/>
</dbReference>
<evidence type="ECO:0000313" key="2">
    <source>
        <dbReference type="Proteomes" id="UP000051124"/>
    </source>
</evidence>
<name>A0A0S7WHK3_UNCT6</name>
<protein>
    <recommendedName>
        <fullName evidence="3">PorV/PorQ family protein</fullName>
    </recommendedName>
</protein>
<dbReference type="NCBIfam" id="NF033709">
    <property type="entry name" value="PorV_fam"/>
    <property type="match status" value="1"/>
</dbReference>
<dbReference type="AlphaFoldDB" id="A0A0S7WHK3"/>
<proteinExistence type="predicted"/>
<comment type="caution">
    <text evidence="1">The sequence shown here is derived from an EMBL/GenBank/DDBJ whole genome shotgun (WGS) entry which is preliminary data.</text>
</comment>
<evidence type="ECO:0008006" key="3">
    <source>
        <dbReference type="Google" id="ProtNLM"/>
    </source>
</evidence>
<reference evidence="1 2" key="1">
    <citation type="journal article" date="2015" name="Microbiome">
        <title>Genomic resolution of linkages in carbon, nitrogen, and sulfur cycling among widespread estuary sediment bacteria.</title>
        <authorList>
            <person name="Baker B.J."/>
            <person name="Lazar C.S."/>
            <person name="Teske A.P."/>
            <person name="Dick G.J."/>
        </authorList>
    </citation>
    <scope>NUCLEOTIDE SEQUENCE [LARGE SCALE GENOMIC DNA]</scope>
    <source>
        <strain evidence="1">DG_26</strain>
    </source>
</reference>
<dbReference type="Gene3D" id="2.40.160.60">
    <property type="entry name" value="Outer membrane protein transport protein (OMPP1/FadL/TodX)"/>
    <property type="match status" value="1"/>
</dbReference>
<gene>
    <name evidence="1" type="ORF">AMJ40_05165</name>
</gene>
<accession>A0A0S7WHK3</accession>